<sequence>MYHCKTSDTINNPYPIKALSLHLFDAYVFKGEDTPDLDFVLCHSNSTPNDFDGSSANPDRNRFADYSWLDAGTKPQFDMETPLTVRVQGLVEWIQRSYIKKCTGELSSTLGNINSKLSFDYDSYLSTISGADGRCVEGVVQGSIDHTCLALSIPLLQEKNEKICEDLGGILELYGKLTGLGGGSAPSVAKVEISLLMVLMVDHSSVNVKALREEVEIEAKGTEGWVEISIAELVRRVISLQGLPRHTGQFQKTLQRSSVCMMDFIPFLESALLNCLWEPLHFLQLVDHLTFLFGLPLDVNMGVDTTSAQGAQVSRTATFSYVCEEPQASALVVLRYNNSRTVPVVEVTVTQQTDPAKKEKTTSKHVKYRDDLDPKSKSSSISSGPIDVALLGEATIAACTETIVSLIKPCKRA</sequence>
<feature type="region of interest" description="Disordered" evidence="1">
    <location>
        <begin position="351"/>
        <end position="381"/>
    </location>
</feature>
<dbReference type="GeneID" id="92377871"/>
<dbReference type="VEuPathDB" id="TriTrypDB:TEOVI_000393100"/>
<comment type="caution">
    <text evidence="2">The sequence shown here is derived from an EMBL/GenBank/DDBJ whole genome shotgun (WGS) entry which is preliminary data.</text>
</comment>
<dbReference type="AlphaFoldDB" id="A0A1G4IJ50"/>
<evidence type="ECO:0000256" key="1">
    <source>
        <dbReference type="SAM" id="MobiDB-lite"/>
    </source>
</evidence>
<organism evidence="2 3">
    <name type="scientific">Trypanosoma equiperdum</name>
    <dbReference type="NCBI Taxonomy" id="5694"/>
    <lineage>
        <taxon>Eukaryota</taxon>
        <taxon>Discoba</taxon>
        <taxon>Euglenozoa</taxon>
        <taxon>Kinetoplastea</taxon>
        <taxon>Metakinetoplastina</taxon>
        <taxon>Trypanosomatida</taxon>
        <taxon>Trypanosomatidae</taxon>
        <taxon>Trypanosoma</taxon>
    </lineage>
</organism>
<protein>
    <submittedName>
        <fullName evidence="2">Uncharacterized protein</fullName>
    </submittedName>
</protein>
<keyword evidence="3" id="KW-1185">Reference proteome</keyword>
<evidence type="ECO:0000313" key="2">
    <source>
        <dbReference type="EMBL" id="SCU72355.1"/>
    </source>
</evidence>
<reference evidence="2" key="1">
    <citation type="submission" date="2016-09" db="EMBL/GenBank/DDBJ databases">
        <authorList>
            <person name="Hebert L."/>
            <person name="Moumen B."/>
        </authorList>
    </citation>
    <scope>NUCLEOTIDE SEQUENCE [LARGE SCALE GENOMIC DNA]</scope>
    <source>
        <strain evidence="2">OVI</strain>
    </source>
</reference>
<proteinExistence type="predicted"/>
<dbReference type="RefSeq" id="XP_067082863.1">
    <property type="nucleotide sequence ID" value="XM_067226762.1"/>
</dbReference>
<accession>A0A1G4IJ50</accession>
<dbReference type="Proteomes" id="UP000195570">
    <property type="component" value="Unassembled WGS sequence"/>
</dbReference>
<feature type="compositionally biased region" description="Basic and acidic residues" evidence="1">
    <location>
        <begin position="355"/>
        <end position="376"/>
    </location>
</feature>
<dbReference type="EMBL" id="CZPT02001851">
    <property type="protein sequence ID" value="SCU72355.1"/>
    <property type="molecule type" value="Genomic_DNA"/>
</dbReference>
<evidence type="ECO:0000313" key="3">
    <source>
        <dbReference type="Proteomes" id="UP000195570"/>
    </source>
</evidence>
<name>A0A1G4IJ50_TRYEQ</name>
<gene>
    <name evidence="2" type="ORF">TEOVI_000393100</name>
</gene>